<keyword evidence="6 11" id="KW-0479">Metal-binding</keyword>
<keyword evidence="4 11" id="KW-0285">Flavoprotein</keyword>
<proteinExistence type="inferred from homology"/>
<evidence type="ECO:0000256" key="6">
    <source>
        <dbReference type="ARBA" id="ARBA00022723"/>
    </source>
</evidence>
<organism evidence="12 13">
    <name type="scientific">Sphingobacterium corticis</name>
    <dbReference type="NCBI Taxonomy" id="1812823"/>
    <lineage>
        <taxon>Bacteria</taxon>
        <taxon>Pseudomonadati</taxon>
        <taxon>Bacteroidota</taxon>
        <taxon>Sphingobacteriia</taxon>
        <taxon>Sphingobacteriales</taxon>
        <taxon>Sphingobacteriaceae</taxon>
        <taxon>Sphingobacterium</taxon>
    </lineage>
</organism>
<dbReference type="InterPro" id="IPR003374">
    <property type="entry name" value="ApbE-like_sf"/>
</dbReference>
<comment type="similarity">
    <text evidence="11">Belongs to the ApbE family.</text>
</comment>
<keyword evidence="8 11" id="KW-0460">Magnesium</keyword>
<comment type="caution">
    <text evidence="12">The sequence shown here is derived from an EMBL/GenBank/DDBJ whole genome shotgun (WGS) entry which is preliminary data.</text>
</comment>
<dbReference type="Pfam" id="PF02424">
    <property type="entry name" value="ApbE"/>
    <property type="match status" value="1"/>
</dbReference>
<sequence>MLSNAYLLLCFLGSLFIAETKQKTFTISGRAQGTTYQIQYVSEEPIVGENSIDSIMDAIDRSMSLYQPHSLICSFNRSFQKSAEVDEHMVNVLRESFRIHRKSNGLFDITVKPLMDLWGFGTESVNHLPEREAIDSIRALVGMDKIWLEGMILYKSNPKISIDLNGIAQGYTVDVLADFLESRGIENYLVELGGEIRVKGNKIGGNPYEIAIERPFEEQSSNLLLQISNGAVTTSGNYRNVFQHQGKTIHHHIHPKKGYPIQNNVLSATVIASTAMEADGYDNVFMALSPIEGIALANTLPNIEVYLIYDDAGILKEAFSNGFHQYVKK</sequence>
<evidence type="ECO:0000256" key="8">
    <source>
        <dbReference type="ARBA" id="ARBA00022842"/>
    </source>
</evidence>
<comment type="cofactor">
    <cofactor evidence="1">
        <name>Mg(2+)</name>
        <dbReference type="ChEBI" id="CHEBI:18420"/>
    </cofactor>
</comment>
<dbReference type="GO" id="GO:0016740">
    <property type="term" value="F:transferase activity"/>
    <property type="evidence" value="ECO:0007669"/>
    <property type="project" value="UniProtKB-KW"/>
</dbReference>
<reference evidence="13" key="1">
    <citation type="journal article" date="2019" name="Int. J. Syst. Evol. Microbiol.">
        <title>The Global Catalogue of Microorganisms (GCM) 10K type strain sequencing project: providing services to taxonomists for standard genome sequencing and annotation.</title>
        <authorList>
            <consortium name="The Broad Institute Genomics Platform"/>
            <consortium name="The Broad Institute Genome Sequencing Center for Infectious Disease"/>
            <person name="Wu L."/>
            <person name="Ma J."/>
        </authorList>
    </citation>
    <scope>NUCLEOTIDE SEQUENCE [LARGE SCALE GENOMIC DNA]</scope>
    <source>
        <strain evidence="13">KCTC 42248</strain>
    </source>
</reference>
<evidence type="ECO:0000313" key="13">
    <source>
        <dbReference type="Proteomes" id="UP001597393"/>
    </source>
</evidence>
<dbReference type="SUPFAM" id="SSF143631">
    <property type="entry name" value="ApbE-like"/>
    <property type="match status" value="1"/>
</dbReference>
<evidence type="ECO:0000256" key="3">
    <source>
        <dbReference type="ARBA" id="ARBA00016337"/>
    </source>
</evidence>
<evidence type="ECO:0000256" key="2">
    <source>
        <dbReference type="ARBA" id="ARBA00011955"/>
    </source>
</evidence>
<keyword evidence="7 11" id="KW-0274">FAD</keyword>
<comment type="catalytic activity">
    <reaction evidence="10 11">
        <text>L-threonyl-[protein] + FAD = FMN-L-threonyl-[protein] + AMP + H(+)</text>
        <dbReference type="Rhea" id="RHEA:36847"/>
        <dbReference type="Rhea" id="RHEA-COMP:11060"/>
        <dbReference type="Rhea" id="RHEA-COMP:11061"/>
        <dbReference type="ChEBI" id="CHEBI:15378"/>
        <dbReference type="ChEBI" id="CHEBI:30013"/>
        <dbReference type="ChEBI" id="CHEBI:57692"/>
        <dbReference type="ChEBI" id="CHEBI:74257"/>
        <dbReference type="ChEBI" id="CHEBI:456215"/>
        <dbReference type="EC" id="2.7.1.180"/>
    </reaction>
</comment>
<name>A0ABW5NMZ6_9SPHI</name>
<keyword evidence="13" id="KW-1185">Reference proteome</keyword>
<dbReference type="PANTHER" id="PTHR30040">
    <property type="entry name" value="THIAMINE BIOSYNTHESIS LIPOPROTEIN APBE"/>
    <property type="match status" value="1"/>
</dbReference>
<evidence type="ECO:0000256" key="1">
    <source>
        <dbReference type="ARBA" id="ARBA00001946"/>
    </source>
</evidence>
<evidence type="ECO:0000256" key="7">
    <source>
        <dbReference type="ARBA" id="ARBA00022827"/>
    </source>
</evidence>
<gene>
    <name evidence="12" type="ORF">ACFSQ3_09555</name>
</gene>
<dbReference type="InterPro" id="IPR024932">
    <property type="entry name" value="ApbE"/>
</dbReference>
<dbReference type="PANTHER" id="PTHR30040:SF2">
    <property type="entry name" value="FAD:PROTEIN FMN TRANSFERASE"/>
    <property type="match status" value="1"/>
</dbReference>
<evidence type="ECO:0000256" key="10">
    <source>
        <dbReference type="ARBA" id="ARBA00048540"/>
    </source>
</evidence>
<dbReference type="PIRSF" id="PIRSF006268">
    <property type="entry name" value="ApbE"/>
    <property type="match status" value="1"/>
</dbReference>
<dbReference type="EMBL" id="JBHUMA010000006">
    <property type="protein sequence ID" value="MFD2599197.1"/>
    <property type="molecule type" value="Genomic_DNA"/>
</dbReference>
<protein>
    <recommendedName>
        <fullName evidence="3 11">FAD:protein FMN transferase</fullName>
        <ecNumber evidence="2 11">2.7.1.180</ecNumber>
    </recommendedName>
    <alternativeName>
        <fullName evidence="9 11">Flavin transferase</fullName>
    </alternativeName>
</protein>
<dbReference type="EC" id="2.7.1.180" evidence="2 11"/>
<evidence type="ECO:0000313" key="12">
    <source>
        <dbReference type="EMBL" id="MFD2599197.1"/>
    </source>
</evidence>
<evidence type="ECO:0000256" key="4">
    <source>
        <dbReference type="ARBA" id="ARBA00022630"/>
    </source>
</evidence>
<evidence type="ECO:0000256" key="11">
    <source>
        <dbReference type="PIRNR" id="PIRNR006268"/>
    </source>
</evidence>
<keyword evidence="5 11" id="KW-0808">Transferase</keyword>
<evidence type="ECO:0000256" key="5">
    <source>
        <dbReference type="ARBA" id="ARBA00022679"/>
    </source>
</evidence>
<dbReference type="RefSeq" id="WP_380869323.1">
    <property type="nucleotide sequence ID" value="NZ_JBHUMA010000006.1"/>
</dbReference>
<dbReference type="Gene3D" id="3.10.520.10">
    <property type="entry name" value="ApbE-like domains"/>
    <property type="match status" value="1"/>
</dbReference>
<accession>A0ABW5NMZ6</accession>
<dbReference type="Proteomes" id="UP001597393">
    <property type="component" value="Unassembled WGS sequence"/>
</dbReference>
<evidence type="ECO:0000256" key="9">
    <source>
        <dbReference type="ARBA" id="ARBA00031306"/>
    </source>
</evidence>